<comment type="caution">
    <text evidence="1">The sequence shown here is derived from an EMBL/GenBank/DDBJ whole genome shotgun (WGS) entry which is preliminary data.</text>
</comment>
<evidence type="ECO:0000313" key="1">
    <source>
        <dbReference type="EMBL" id="OGM79155.1"/>
    </source>
</evidence>
<dbReference type="AlphaFoldDB" id="A0A1F8CUB4"/>
<dbReference type="EMBL" id="MGHY01000019">
    <property type="protein sequence ID" value="OGM79155.1"/>
    <property type="molecule type" value="Genomic_DNA"/>
</dbReference>
<reference evidence="1 2" key="1">
    <citation type="journal article" date="2016" name="Nat. Commun.">
        <title>Thousands of microbial genomes shed light on interconnected biogeochemical processes in an aquifer system.</title>
        <authorList>
            <person name="Anantharaman K."/>
            <person name="Brown C.T."/>
            <person name="Hug L.A."/>
            <person name="Sharon I."/>
            <person name="Castelle C.J."/>
            <person name="Probst A.J."/>
            <person name="Thomas B.C."/>
            <person name="Singh A."/>
            <person name="Wilkins M.J."/>
            <person name="Karaoz U."/>
            <person name="Brodie E.L."/>
            <person name="Williams K.H."/>
            <person name="Hubbard S.S."/>
            <person name="Banfield J.F."/>
        </authorList>
    </citation>
    <scope>NUCLEOTIDE SEQUENCE [LARGE SCALE GENOMIC DNA]</scope>
</reference>
<proteinExistence type="predicted"/>
<accession>A0A1F8CUB4</accession>
<dbReference type="Gene3D" id="1.10.10.60">
    <property type="entry name" value="Homeodomain-like"/>
    <property type="match status" value="1"/>
</dbReference>
<protein>
    <recommendedName>
        <fullName evidence="3">Resolvase HTH domain-containing protein</fullName>
    </recommendedName>
</protein>
<dbReference type="STRING" id="1802538.A2382_02895"/>
<dbReference type="Proteomes" id="UP000178999">
    <property type="component" value="Unassembled WGS sequence"/>
</dbReference>
<sequence length="245" mass="28649">MIRIRVPLIVKAKIEERNNAIELRKVGHSYNEILKKVNVSKSTLSLWLKNVNLSKQSKIILRSKLDHAQKLGAQIRHRQRIEKVARIELDSISEISDVNANELFLMGVMLYWGEGSKQKSNISQRVEFSNSDPSMCRLFIKWLRESIGVNNKDIVPCVYVHESKKNMAKEMVNYWSKQIDFPAVRFGKTCFTKTVYPRKNQRKLTRVYYGQLRIRVKRSTDLNRKITGWTKGICMKCGVMAYYFV</sequence>
<name>A0A1F8CUB4_9BACT</name>
<gene>
    <name evidence="1" type="ORF">A2382_02895</name>
</gene>
<evidence type="ECO:0008006" key="3">
    <source>
        <dbReference type="Google" id="ProtNLM"/>
    </source>
</evidence>
<evidence type="ECO:0000313" key="2">
    <source>
        <dbReference type="Proteomes" id="UP000178999"/>
    </source>
</evidence>
<organism evidence="1 2">
    <name type="scientific">Candidatus Woesebacteria bacterium RIFOXYB1_FULL_38_16</name>
    <dbReference type="NCBI Taxonomy" id="1802538"/>
    <lineage>
        <taxon>Bacteria</taxon>
        <taxon>Candidatus Woeseibacteriota</taxon>
    </lineage>
</organism>